<proteinExistence type="predicted"/>
<organism evidence="2 3">
    <name type="scientific">Panicum virgatum</name>
    <name type="common">Blackwell switchgrass</name>
    <dbReference type="NCBI Taxonomy" id="38727"/>
    <lineage>
        <taxon>Eukaryota</taxon>
        <taxon>Viridiplantae</taxon>
        <taxon>Streptophyta</taxon>
        <taxon>Embryophyta</taxon>
        <taxon>Tracheophyta</taxon>
        <taxon>Spermatophyta</taxon>
        <taxon>Magnoliopsida</taxon>
        <taxon>Liliopsida</taxon>
        <taxon>Poales</taxon>
        <taxon>Poaceae</taxon>
        <taxon>PACMAD clade</taxon>
        <taxon>Panicoideae</taxon>
        <taxon>Panicodae</taxon>
        <taxon>Paniceae</taxon>
        <taxon>Panicinae</taxon>
        <taxon>Panicum</taxon>
        <taxon>Panicum sect. Hiantes</taxon>
    </lineage>
</organism>
<accession>A0A8T0XFL8</accession>
<dbReference type="InterPro" id="IPR024752">
    <property type="entry name" value="Myb/SANT-like_dom"/>
</dbReference>
<comment type="caution">
    <text evidence="2">The sequence shown here is derived from an EMBL/GenBank/DDBJ whole genome shotgun (WGS) entry which is preliminary data.</text>
</comment>
<dbReference type="EMBL" id="CM029037">
    <property type="protein sequence ID" value="KAG2656083.1"/>
    <property type="molecule type" value="Genomic_DNA"/>
</dbReference>
<sequence length="174" mass="19941">MAQEVNRVDLDEVPEVVTQVGGAQQVEEGAEQRTRGAMRWTSAMSKFVLKRMCQLIETGVRTDKGFKEVHLNQVAKYLQEFTGNEVSGTQVYNHLRKWRQRWVRVSKLRELSGALWVDDVCMISLEEEHYLGHIKVCVGCLDHSFLSLLFRKAHIFISVPNLFYTIKLGSPQGC</sequence>
<protein>
    <recommendedName>
        <fullName evidence="1">Myb/SANT-like domain-containing protein</fullName>
    </recommendedName>
</protein>
<reference evidence="2" key="1">
    <citation type="submission" date="2020-05" db="EMBL/GenBank/DDBJ databases">
        <title>WGS assembly of Panicum virgatum.</title>
        <authorList>
            <person name="Lovell J.T."/>
            <person name="Jenkins J."/>
            <person name="Shu S."/>
            <person name="Juenger T.E."/>
            <person name="Schmutz J."/>
        </authorList>
    </citation>
    <scope>NUCLEOTIDE SEQUENCE</scope>
    <source>
        <strain evidence="2">AP13</strain>
    </source>
</reference>
<evidence type="ECO:0000313" key="3">
    <source>
        <dbReference type="Proteomes" id="UP000823388"/>
    </source>
</evidence>
<gene>
    <name evidence="2" type="ORF">PVAP13_1KG058516</name>
</gene>
<dbReference type="PANTHER" id="PTHR47127">
    <property type="entry name" value="10A19I.15"/>
    <property type="match status" value="1"/>
</dbReference>
<name>A0A8T0XFL8_PANVG</name>
<dbReference type="AlphaFoldDB" id="A0A8T0XFL8"/>
<dbReference type="OrthoDB" id="682780at2759"/>
<evidence type="ECO:0000259" key="1">
    <source>
        <dbReference type="Pfam" id="PF12776"/>
    </source>
</evidence>
<evidence type="ECO:0000313" key="2">
    <source>
        <dbReference type="EMBL" id="KAG2656083.1"/>
    </source>
</evidence>
<dbReference type="Proteomes" id="UP000823388">
    <property type="component" value="Chromosome 1K"/>
</dbReference>
<dbReference type="Pfam" id="PF12776">
    <property type="entry name" value="Myb_DNA-bind_3"/>
    <property type="match status" value="1"/>
</dbReference>
<feature type="domain" description="Myb/SANT-like" evidence="1">
    <location>
        <begin position="39"/>
        <end position="124"/>
    </location>
</feature>
<keyword evidence="3" id="KW-1185">Reference proteome</keyword>